<organism evidence="1">
    <name type="scientific">Timema poppense</name>
    <name type="common">Walking stick</name>
    <dbReference type="NCBI Taxonomy" id="170557"/>
    <lineage>
        <taxon>Eukaryota</taxon>
        <taxon>Metazoa</taxon>
        <taxon>Ecdysozoa</taxon>
        <taxon>Arthropoda</taxon>
        <taxon>Hexapoda</taxon>
        <taxon>Insecta</taxon>
        <taxon>Pterygota</taxon>
        <taxon>Neoptera</taxon>
        <taxon>Polyneoptera</taxon>
        <taxon>Phasmatodea</taxon>
        <taxon>Timematodea</taxon>
        <taxon>Timematoidea</taxon>
        <taxon>Timematidae</taxon>
        <taxon>Timema</taxon>
    </lineage>
</organism>
<reference evidence="1" key="1">
    <citation type="submission" date="2020-11" db="EMBL/GenBank/DDBJ databases">
        <authorList>
            <person name="Tran Van P."/>
        </authorList>
    </citation>
    <scope>NUCLEOTIDE SEQUENCE</scope>
</reference>
<accession>A0A7R9DTJ4</accession>
<dbReference type="EMBL" id="OD020851">
    <property type="protein sequence ID" value="CAD7419344.1"/>
    <property type="molecule type" value="Genomic_DNA"/>
</dbReference>
<sequence length="79" mass="8859">MPKGKRKGKTGASQKPRMEVIGLTSDEDSLNDNVSIISGFSETKSVIEEGVQNISERMNEFWGREKSNDFVAVFSTVWF</sequence>
<protein>
    <submittedName>
        <fullName evidence="1">Uncharacterized protein</fullName>
    </submittedName>
</protein>
<evidence type="ECO:0000313" key="1">
    <source>
        <dbReference type="EMBL" id="CAD7419344.1"/>
    </source>
</evidence>
<name>A0A7R9DTJ4_TIMPO</name>
<gene>
    <name evidence="1" type="ORF">TPSB3V08_LOCUS12905</name>
</gene>
<dbReference type="AlphaFoldDB" id="A0A7R9DTJ4"/>
<proteinExistence type="predicted"/>